<dbReference type="SUPFAM" id="SSF52172">
    <property type="entry name" value="CheY-like"/>
    <property type="match status" value="1"/>
</dbReference>
<dbReference type="GO" id="GO:0051782">
    <property type="term" value="P:negative regulation of cell division"/>
    <property type="evidence" value="ECO:0007669"/>
    <property type="project" value="TreeGrafter"/>
</dbReference>
<dbReference type="GO" id="GO:0016887">
    <property type="term" value="F:ATP hydrolysis activity"/>
    <property type="evidence" value="ECO:0007669"/>
    <property type="project" value="TreeGrafter"/>
</dbReference>
<dbReference type="InterPro" id="IPR027417">
    <property type="entry name" value="P-loop_NTPase"/>
</dbReference>
<dbReference type="GO" id="GO:0005524">
    <property type="term" value="F:ATP binding"/>
    <property type="evidence" value="ECO:0007669"/>
    <property type="project" value="TreeGrafter"/>
</dbReference>
<evidence type="ECO:0000313" key="5">
    <source>
        <dbReference type="EMBL" id="ATW26022.1"/>
    </source>
</evidence>
<dbReference type="Gene3D" id="3.40.50.2300">
    <property type="match status" value="1"/>
</dbReference>
<reference evidence="5 6" key="1">
    <citation type="submission" date="2016-10" db="EMBL/GenBank/DDBJ databases">
        <title>Complete Genome Sequence of Peptococcaceae strain DCMF.</title>
        <authorList>
            <person name="Edwards R.J."/>
            <person name="Holland S.I."/>
            <person name="Deshpande N.P."/>
            <person name="Wong Y.K."/>
            <person name="Ertan H."/>
            <person name="Manefield M."/>
            <person name="Russell T.L."/>
            <person name="Lee M.J."/>
        </authorList>
    </citation>
    <scope>NUCLEOTIDE SEQUENCE [LARGE SCALE GENOMIC DNA]</scope>
    <source>
        <strain evidence="5 6">DCMF</strain>
    </source>
</reference>
<dbReference type="EMBL" id="CP017634">
    <property type="protein sequence ID" value="ATW26022.1"/>
    <property type="molecule type" value="Genomic_DNA"/>
</dbReference>
<dbReference type="PANTHER" id="PTHR43384">
    <property type="entry name" value="SEPTUM SITE-DETERMINING PROTEIN MIND HOMOLOG, CHLOROPLASTIC-RELATED"/>
    <property type="match status" value="1"/>
</dbReference>
<comment type="function">
    <text evidence="2">May play the central regulatory role in sporulation. It may be an element of the effector pathway responsible for the activation of sporulation genes in response to nutritional stress. Spo0A may act in concert with spo0H (a sigma factor) to control the expression of some genes that are critical to the sporulation process.</text>
</comment>
<dbReference type="InterPro" id="IPR050625">
    <property type="entry name" value="ParA/MinD_ATPase"/>
</dbReference>
<sequence length="405" mass="45393">MEVERVQILIVNDHDEARNDIRRILEQEAEFRVVGEAVNGEEALNKAKRLLPDIIVMDDEMPVMDGIAATEKIILNDPHVSVIIISMQSGPEYLKKAMVAGAREYVVEPINGQELVDTIKRVNYAEKIRRDKSMGKRKSVSQDPQIITIFGAKGGVGKTTLSVNLAAHLANKTKGKIALVDLDLQFGDIPIFFNVVPRKSIAELVQERGKLNIQLIENYLLTHISNVKILPAPMKPEYAELVDAENISKILTILKENFDYVIIDTPPYFQDTTLTALEMSQQLLLVMTLDLPAIKNMKLNLDLLHSLNQKNKSKLILNRATEHLGITIKDVETSLDFFIAETIPSDGKLVVTSVNKGIPFVLSDTKAKPSRSIDRIADLVIHDKGYQEDLSQKYRKKSLFGKMFG</sequence>
<dbReference type="Pfam" id="PF13614">
    <property type="entry name" value="AAA_31"/>
    <property type="match status" value="1"/>
</dbReference>
<keyword evidence="6" id="KW-1185">Reference proteome</keyword>
<feature type="modified residue" description="4-aspartylphosphate" evidence="3">
    <location>
        <position position="58"/>
    </location>
</feature>
<evidence type="ECO:0000256" key="1">
    <source>
        <dbReference type="ARBA" id="ARBA00018672"/>
    </source>
</evidence>
<dbReference type="PANTHER" id="PTHR43384:SF13">
    <property type="entry name" value="SLR0110 PROTEIN"/>
    <property type="match status" value="1"/>
</dbReference>
<dbReference type="GO" id="GO:0009898">
    <property type="term" value="C:cytoplasmic side of plasma membrane"/>
    <property type="evidence" value="ECO:0007669"/>
    <property type="project" value="TreeGrafter"/>
</dbReference>
<dbReference type="AlphaFoldDB" id="A0A3G1KU97"/>
<dbReference type="KEGG" id="fwa:DCMF_15695"/>
<dbReference type="Proteomes" id="UP000323521">
    <property type="component" value="Chromosome"/>
</dbReference>
<dbReference type="SUPFAM" id="SSF52540">
    <property type="entry name" value="P-loop containing nucleoside triphosphate hydrolases"/>
    <property type="match status" value="1"/>
</dbReference>
<accession>A0A3G1KU97</accession>
<organism evidence="5 6">
    <name type="scientific">Formimonas warabiya</name>
    <dbReference type="NCBI Taxonomy" id="1761012"/>
    <lineage>
        <taxon>Bacteria</taxon>
        <taxon>Bacillati</taxon>
        <taxon>Bacillota</taxon>
        <taxon>Clostridia</taxon>
        <taxon>Eubacteriales</taxon>
        <taxon>Peptococcaceae</taxon>
        <taxon>Candidatus Formimonas</taxon>
    </lineage>
</organism>
<dbReference type="CDD" id="cd17535">
    <property type="entry name" value="REC_NarL-like"/>
    <property type="match status" value="1"/>
</dbReference>
<proteinExistence type="predicted"/>
<evidence type="ECO:0000256" key="2">
    <source>
        <dbReference type="ARBA" id="ARBA00024867"/>
    </source>
</evidence>
<evidence type="ECO:0000256" key="3">
    <source>
        <dbReference type="PROSITE-ProRule" id="PRU00169"/>
    </source>
</evidence>
<evidence type="ECO:0000259" key="4">
    <source>
        <dbReference type="PROSITE" id="PS50110"/>
    </source>
</evidence>
<keyword evidence="3" id="KW-0597">Phosphoprotein</keyword>
<dbReference type="GO" id="GO:0000160">
    <property type="term" value="P:phosphorelay signal transduction system"/>
    <property type="evidence" value="ECO:0007669"/>
    <property type="project" value="InterPro"/>
</dbReference>
<dbReference type="PROSITE" id="PS50110">
    <property type="entry name" value="RESPONSE_REGULATORY"/>
    <property type="match status" value="1"/>
</dbReference>
<dbReference type="Gene3D" id="3.40.50.300">
    <property type="entry name" value="P-loop containing nucleotide triphosphate hydrolases"/>
    <property type="match status" value="1"/>
</dbReference>
<name>A0A3G1KU97_FORW1</name>
<dbReference type="InterPro" id="IPR001789">
    <property type="entry name" value="Sig_transdc_resp-reg_receiver"/>
</dbReference>
<dbReference type="InterPro" id="IPR011006">
    <property type="entry name" value="CheY-like_superfamily"/>
</dbReference>
<gene>
    <name evidence="5" type="ORF">DCMF_15695</name>
</gene>
<evidence type="ECO:0000313" key="6">
    <source>
        <dbReference type="Proteomes" id="UP000323521"/>
    </source>
</evidence>
<dbReference type="InterPro" id="IPR025669">
    <property type="entry name" value="AAA_dom"/>
</dbReference>
<dbReference type="Pfam" id="PF00072">
    <property type="entry name" value="Response_reg"/>
    <property type="match status" value="1"/>
</dbReference>
<dbReference type="GO" id="GO:0005829">
    <property type="term" value="C:cytosol"/>
    <property type="evidence" value="ECO:0007669"/>
    <property type="project" value="TreeGrafter"/>
</dbReference>
<dbReference type="SMART" id="SM00448">
    <property type="entry name" value="REC"/>
    <property type="match status" value="1"/>
</dbReference>
<protein>
    <recommendedName>
        <fullName evidence="1">Stage 0 sporulation protein A homolog</fullName>
    </recommendedName>
</protein>
<feature type="domain" description="Response regulatory" evidence="4">
    <location>
        <begin position="7"/>
        <end position="123"/>
    </location>
</feature>
<dbReference type="InterPro" id="IPR058245">
    <property type="entry name" value="NreC/VraR/RcsB-like_REC"/>
</dbReference>